<dbReference type="RefSeq" id="WP_378166003.1">
    <property type="nucleotide sequence ID" value="NZ_JBHSBU010000001.1"/>
</dbReference>
<accession>A0ABV8MRQ5</accession>
<comment type="caution">
    <text evidence="2">The sequence shown here is derived from an EMBL/GenBank/DDBJ whole genome shotgun (WGS) entry which is preliminary data.</text>
</comment>
<gene>
    <name evidence="2" type="ORF">ACFOW7_15720</name>
</gene>
<keyword evidence="3" id="KW-1185">Reference proteome</keyword>
<evidence type="ECO:0000256" key="1">
    <source>
        <dbReference type="SAM" id="SignalP"/>
    </source>
</evidence>
<dbReference type="EMBL" id="JBHSBU010000001">
    <property type="protein sequence ID" value="MFC4160789.1"/>
    <property type="molecule type" value="Genomic_DNA"/>
</dbReference>
<keyword evidence="1" id="KW-0732">Signal</keyword>
<protein>
    <recommendedName>
        <fullName evidence="4">DUF2846 domain-containing protein</fullName>
    </recommendedName>
</protein>
<organism evidence="2 3">
    <name type="scientific">Chitinimonas lacunae</name>
    <dbReference type="NCBI Taxonomy" id="1963018"/>
    <lineage>
        <taxon>Bacteria</taxon>
        <taxon>Pseudomonadati</taxon>
        <taxon>Pseudomonadota</taxon>
        <taxon>Betaproteobacteria</taxon>
        <taxon>Neisseriales</taxon>
        <taxon>Chitinibacteraceae</taxon>
        <taxon>Chitinimonas</taxon>
    </lineage>
</organism>
<reference evidence="3" key="1">
    <citation type="journal article" date="2019" name="Int. J. Syst. Evol. Microbiol.">
        <title>The Global Catalogue of Microorganisms (GCM) 10K type strain sequencing project: providing services to taxonomists for standard genome sequencing and annotation.</title>
        <authorList>
            <consortium name="The Broad Institute Genomics Platform"/>
            <consortium name="The Broad Institute Genome Sequencing Center for Infectious Disease"/>
            <person name="Wu L."/>
            <person name="Ma J."/>
        </authorList>
    </citation>
    <scope>NUCLEOTIDE SEQUENCE [LARGE SCALE GENOMIC DNA]</scope>
    <source>
        <strain evidence="3">LMG 29894</strain>
    </source>
</reference>
<dbReference type="PROSITE" id="PS51257">
    <property type="entry name" value="PROKAR_LIPOPROTEIN"/>
    <property type="match status" value="1"/>
</dbReference>
<evidence type="ECO:0000313" key="3">
    <source>
        <dbReference type="Proteomes" id="UP001595791"/>
    </source>
</evidence>
<evidence type="ECO:0000313" key="2">
    <source>
        <dbReference type="EMBL" id="MFC4160789.1"/>
    </source>
</evidence>
<evidence type="ECO:0008006" key="4">
    <source>
        <dbReference type="Google" id="ProtNLM"/>
    </source>
</evidence>
<feature type="chain" id="PRO_5047067379" description="DUF2846 domain-containing protein" evidence="1">
    <location>
        <begin position="22"/>
        <end position="205"/>
    </location>
</feature>
<sequence>MKSYRSLLAGVVLAAVLSGCAMPKFHSVAPVQTLPAPAADRAQIVFINPGQAIHDGLPTTLYEIKAGQREFLGVSAAKTRLVHEVAPGRHRFMSQGMLAPAHFLDAEVEAGKRYYVLLRFVYGNGRQLRPLRNQGDSDYNFNNPKFEVWKRESVVVLRNADADNFYRANEGAIAKAQAAGEAIWNGKNAEQKAQLTLNREDSTER</sequence>
<feature type="signal peptide" evidence="1">
    <location>
        <begin position="1"/>
        <end position="21"/>
    </location>
</feature>
<dbReference type="Proteomes" id="UP001595791">
    <property type="component" value="Unassembled WGS sequence"/>
</dbReference>
<proteinExistence type="predicted"/>
<name>A0ABV8MRQ5_9NEIS</name>